<feature type="transmembrane region" description="Helical" evidence="2">
    <location>
        <begin position="360"/>
        <end position="378"/>
    </location>
</feature>
<dbReference type="InterPro" id="IPR007168">
    <property type="entry name" value="Phageshock_PspC_N"/>
</dbReference>
<reference evidence="4 5" key="1">
    <citation type="submission" date="2022-08" db="EMBL/GenBank/DDBJ databases">
        <authorList>
            <person name="Li F."/>
        </authorList>
    </citation>
    <scope>NUCLEOTIDE SEQUENCE [LARGE SCALE GENOMIC DNA]</scope>
    <source>
        <strain evidence="4 5">10F1B-8-1</strain>
    </source>
</reference>
<sequence>MARRTPAPPPADEAAPDTAPDDSASETAPEGTTPDPAAPEEPEAPFFTWIRELQLPRREGWLGGVCGGVAARLGIDPLIVRGVAVVLAVVGAPVALVYAVAWFLLPDLAGTIHARELGQGRVTRAMPGILAVFLLSFLPLTQSFWFTGALYWGDLGWGGALGRAIWSGVVVVLAVVVVVWLARRASTDIPTTPATTDDRPDTVPAFPDAATASAAAAVAATSIAEPGEPPAPPADASAEELAAWKASQDEWQRQRAAWVAEQRRSEHERRQAEAQAQAVAAAAAARERARIRGITRPRASAGVVFLVVGVALVAGAISAFGAAQSASTRGAEWAIGAAAIVLVLGIGTVAVAVGRRRSGALTFFSILALLALLTAVLVPTDRRLLPPGANYGIASDRDGRYAQLVGTTSLYVTDRDGGPAPVVDLWQAAGSVSLYLDEGATVRIEYTTGSSSSWASVEDVLGSVGGRSSNYHVTGGRLTLTAGGGDPDLVLRLWGGSTTLYLQAADTDDTPIPLDPAPDEVHAWNGDGDVLDTPPAPTPTPTSTPTPEGAAP</sequence>
<comment type="caution">
    <text evidence="4">The sequence shown here is derived from an EMBL/GenBank/DDBJ whole genome shotgun (WGS) entry which is preliminary data.</text>
</comment>
<feature type="region of interest" description="Disordered" evidence="1">
    <location>
        <begin position="510"/>
        <end position="552"/>
    </location>
</feature>
<gene>
    <name evidence="4" type="ORF">NUH29_08900</name>
</gene>
<keyword evidence="2" id="KW-0812">Transmembrane</keyword>
<name>A0ABT1ZG40_9MICO</name>
<keyword evidence="2" id="KW-1133">Transmembrane helix</keyword>
<feature type="transmembrane region" description="Helical" evidence="2">
    <location>
        <begin position="126"/>
        <end position="152"/>
    </location>
</feature>
<organism evidence="4 5">
    <name type="scientific">Protaetiibacter mangrovi</name>
    <dbReference type="NCBI Taxonomy" id="2970926"/>
    <lineage>
        <taxon>Bacteria</taxon>
        <taxon>Bacillati</taxon>
        <taxon>Actinomycetota</taxon>
        <taxon>Actinomycetes</taxon>
        <taxon>Micrococcales</taxon>
        <taxon>Microbacteriaceae</taxon>
        <taxon>Protaetiibacter</taxon>
    </lineage>
</organism>
<feature type="compositionally biased region" description="Low complexity" evidence="1">
    <location>
        <begin position="25"/>
        <end position="35"/>
    </location>
</feature>
<dbReference type="RefSeq" id="WP_258798729.1">
    <property type="nucleotide sequence ID" value="NZ_JANTHX010000007.1"/>
</dbReference>
<dbReference type="PANTHER" id="PTHR48125">
    <property type="entry name" value="LP07818P1"/>
    <property type="match status" value="1"/>
</dbReference>
<evidence type="ECO:0000313" key="5">
    <source>
        <dbReference type="Proteomes" id="UP001205337"/>
    </source>
</evidence>
<feature type="domain" description="Phage shock protein PspC N-terminal" evidence="3">
    <location>
        <begin position="53"/>
        <end position="107"/>
    </location>
</feature>
<evidence type="ECO:0000259" key="3">
    <source>
        <dbReference type="Pfam" id="PF04024"/>
    </source>
</evidence>
<evidence type="ECO:0000256" key="2">
    <source>
        <dbReference type="SAM" id="Phobius"/>
    </source>
</evidence>
<keyword evidence="5" id="KW-1185">Reference proteome</keyword>
<dbReference type="Pfam" id="PF04024">
    <property type="entry name" value="PspC"/>
    <property type="match status" value="1"/>
</dbReference>
<feature type="transmembrane region" description="Helical" evidence="2">
    <location>
        <begin position="164"/>
        <end position="182"/>
    </location>
</feature>
<protein>
    <submittedName>
        <fullName evidence="4">PspC domain-containing protein</fullName>
    </submittedName>
</protein>
<evidence type="ECO:0000313" key="4">
    <source>
        <dbReference type="EMBL" id="MCS0499665.1"/>
    </source>
</evidence>
<feature type="transmembrane region" description="Helical" evidence="2">
    <location>
        <begin position="333"/>
        <end position="353"/>
    </location>
</feature>
<dbReference type="EMBL" id="JANTHX010000007">
    <property type="protein sequence ID" value="MCS0499665.1"/>
    <property type="molecule type" value="Genomic_DNA"/>
</dbReference>
<accession>A0ABT1ZG40</accession>
<feature type="transmembrane region" description="Helical" evidence="2">
    <location>
        <begin position="299"/>
        <end position="321"/>
    </location>
</feature>
<feature type="region of interest" description="Disordered" evidence="1">
    <location>
        <begin position="1"/>
        <end position="42"/>
    </location>
</feature>
<feature type="compositionally biased region" description="Pro residues" evidence="1">
    <location>
        <begin position="1"/>
        <end position="11"/>
    </location>
</feature>
<feature type="compositionally biased region" description="Pro residues" evidence="1">
    <location>
        <begin position="534"/>
        <end position="544"/>
    </location>
</feature>
<evidence type="ECO:0000256" key="1">
    <source>
        <dbReference type="SAM" id="MobiDB-lite"/>
    </source>
</evidence>
<keyword evidence="2" id="KW-0472">Membrane</keyword>
<feature type="transmembrane region" description="Helical" evidence="2">
    <location>
        <begin position="78"/>
        <end position="105"/>
    </location>
</feature>
<proteinExistence type="predicted"/>
<dbReference type="Proteomes" id="UP001205337">
    <property type="component" value="Unassembled WGS sequence"/>
</dbReference>
<dbReference type="PANTHER" id="PTHR48125:SF10">
    <property type="entry name" value="OS12G0136300 PROTEIN"/>
    <property type="match status" value="1"/>
</dbReference>